<proteinExistence type="predicted"/>
<dbReference type="InterPro" id="IPR050546">
    <property type="entry name" value="Glycosyl_Hydrlase_16"/>
</dbReference>
<sequence>MDFMEEEHLLEEGHEERATSSSRSWRVRLAGVAVSALLVAAVFWSARRSPEPTAAKVPSFAHEAAIVSLTELIPEGYESCFKNLTYFVEVDGMFSLPHAREARYSSALECQQACAQTYRCEHFSFWSSGGCLLTSYSSYSRKYDGPASGSCVSGPRMCKAPGAGFTKKLPPGANVPPFVAKEAPGCGSLHDEYEMVWKAEAETFFDDWQFIEKSMTRGAEWYLNRSEAFYQSVAHASAAGAIIRVGEQVHPFKRRSLMLHSPRAWRPDVGFVVAMKYKHVPYGPGVWPAFWFLNSDRPWPSGGELDVLEFANDETAKVTFHTDQNCSLNVPKMMSCASQLVGASMDTDVSCLTNYSGNALGCMPPQLRRTGEWYSKNPGVLVTVWDASGITTFHIPEGQIPADLKAEKPQPNTWPSAWRMAFMPFDPETCVNIAHPQEIVINIALCGDWAGNSWWTCKECRNTGFIPNYCIPGHVTEPATDCCTIYMSNPSAEEPLKTQAYFDIDYVKVFEPVGAKMPTYAAGTYRLGGVGVGDR</sequence>
<dbReference type="Pfam" id="PF00024">
    <property type="entry name" value="PAN_1"/>
    <property type="match status" value="1"/>
</dbReference>
<dbReference type="Gene3D" id="2.60.120.200">
    <property type="match status" value="1"/>
</dbReference>
<dbReference type="PROSITE" id="PS50948">
    <property type="entry name" value="PAN"/>
    <property type="match status" value="1"/>
</dbReference>
<dbReference type="InterPro" id="IPR013320">
    <property type="entry name" value="ConA-like_dom_sf"/>
</dbReference>
<evidence type="ECO:0000313" key="2">
    <source>
        <dbReference type="EMBL" id="CAK9003445.1"/>
    </source>
</evidence>
<feature type="domain" description="Apple" evidence="1">
    <location>
        <begin position="80"/>
        <end position="158"/>
    </location>
</feature>
<dbReference type="Proteomes" id="UP001642484">
    <property type="component" value="Unassembled WGS sequence"/>
</dbReference>
<keyword evidence="3" id="KW-1185">Reference proteome</keyword>
<protein>
    <recommendedName>
        <fullName evidence="1">Apple domain-containing protein</fullName>
    </recommendedName>
</protein>
<dbReference type="Gene3D" id="3.50.4.10">
    <property type="entry name" value="Hepatocyte Growth Factor"/>
    <property type="match status" value="1"/>
</dbReference>
<evidence type="ECO:0000259" key="1">
    <source>
        <dbReference type="PROSITE" id="PS50948"/>
    </source>
</evidence>
<accession>A0ABP0IPZ5</accession>
<comment type="caution">
    <text evidence="2">The sequence shown here is derived from an EMBL/GenBank/DDBJ whole genome shotgun (WGS) entry which is preliminary data.</text>
</comment>
<gene>
    <name evidence="2" type="ORF">CCMP2556_LOCUS7294</name>
</gene>
<name>A0ABP0IPZ5_9DINO</name>
<dbReference type="InterPro" id="IPR003609">
    <property type="entry name" value="Pan_app"/>
</dbReference>
<dbReference type="EMBL" id="CAXAMN010003224">
    <property type="protein sequence ID" value="CAK9003445.1"/>
    <property type="molecule type" value="Genomic_DNA"/>
</dbReference>
<dbReference type="PANTHER" id="PTHR10963">
    <property type="entry name" value="GLYCOSYL HYDROLASE-RELATED"/>
    <property type="match status" value="1"/>
</dbReference>
<reference evidence="2 3" key="1">
    <citation type="submission" date="2024-02" db="EMBL/GenBank/DDBJ databases">
        <authorList>
            <person name="Chen Y."/>
            <person name="Shah S."/>
            <person name="Dougan E. K."/>
            <person name="Thang M."/>
            <person name="Chan C."/>
        </authorList>
    </citation>
    <scope>NUCLEOTIDE SEQUENCE [LARGE SCALE GENOMIC DNA]</scope>
</reference>
<dbReference type="SUPFAM" id="SSF57414">
    <property type="entry name" value="Hairpin loop containing domain-like"/>
    <property type="match status" value="1"/>
</dbReference>
<dbReference type="Pfam" id="PF26113">
    <property type="entry name" value="GH16_XgeA"/>
    <property type="match status" value="1"/>
</dbReference>
<evidence type="ECO:0000313" key="3">
    <source>
        <dbReference type="Proteomes" id="UP001642484"/>
    </source>
</evidence>
<organism evidence="2 3">
    <name type="scientific">Durusdinium trenchii</name>
    <dbReference type="NCBI Taxonomy" id="1381693"/>
    <lineage>
        <taxon>Eukaryota</taxon>
        <taxon>Sar</taxon>
        <taxon>Alveolata</taxon>
        <taxon>Dinophyceae</taxon>
        <taxon>Suessiales</taxon>
        <taxon>Symbiodiniaceae</taxon>
        <taxon>Durusdinium</taxon>
    </lineage>
</organism>
<dbReference type="SUPFAM" id="SSF49899">
    <property type="entry name" value="Concanavalin A-like lectins/glucanases"/>
    <property type="match status" value="1"/>
</dbReference>
<dbReference type="PANTHER" id="PTHR10963:SF24">
    <property type="entry name" value="GLYCOSIDASE C21B10.07-RELATED"/>
    <property type="match status" value="1"/>
</dbReference>